<dbReference type="SUPFAM" id="SSF53335">
    <property type="entry name" value="S-adenosyl-L-methionine-dependent methyltransferases"/>
    <property type="match status" value="1"/>
</dbReference>
<protein>
    <submittedName>
        <fullName evidence="6">ATP synthase c subunit lysine N-methyltransferase</fullName>
    </submittedName>
</protein>
<evidence type="ECO:0000256" key="1">
    <source>
        <dbReference type="ARBA" id="ARBA00010633"/>
    </source>
</evidence>
<dbReference type="GO" id="GO:0016279">
    <property type="term" value="F:protein-lysine N-methyltransferase activity"/>
    <property type="evidence" value="ECO:0007669"/>
    <property type="project" value="Ensembl"/>
</dbReference>
<dbReference type="PANTHER" id="PTHR13610:SF8">
    <property type="entry name" value="ATP SYNTHASE SUBUNIT C LYSINE N-METHYLTRANSFERASE"/>
    <property type="match status" value="1"/>
</dbReference>
<reference evidence="6 7" key="1">
    <citation type="journal article" date="2019" name="Proc. Natl. Acad. Sci. U.S.A.">
        <title>Regulatory changes in pterin and carotenoid genes underlie balanced color polymorphisms in the wall lizard.</title>
        <authorList>
            <person name="Andrade P."/>
            <person name="Pinho C."/>
            <person name="Perez I de Lanuza G."/>
            <person name="Afonso S."/>
            <person name="Brejcha J."/>
            <person name="Rubin C.J."/>
            <person name="Wallerman O."/>
            <person name="Pereira P."/>
            <person name="Sabatino S.J."/>
            <person name="Bellati A."/>
            <person name="Pellitteri-Rosa D."/>
            <person name="Bosakova Z."/>
            <person name="Bunikis I."/>
            <person name="Carretero M.A."/>
            <person name="Feiner N."/>
            <person name="Marsik P."/>
            <person name="Pauperio F."/>
            <person name="Salvi D."/>
            <person name="Soler L."/>
            <person name="While G.M."/>
            <person name="Uller T."/>
            <person name="Font E."/>
            <person name="Andersson L."/>
            <person name="Carneiro M."/>
        </authorList>
    </citation>
    <scope>NUCLEOTIDE SEQUENCE</scope>
</reference>
<keyword evidence="2" id="KW-0489">Methyltransferase</keyword>
<dbReference type="InterPro" id="IPR029063">
    <property type="entry name" value="SAM-dependent_MTases_sf"/>
</dbReference>
<dbReference type="AlphaFoldDB" id="A0A670K0I0"/>
<dbReference type="GeneTree" id="ENSGT00390000014771"/>
<keyword evidence="7" id="KW-1185">Reference proteome</keyword>
<reference evidence="6" key="3">
    <citation type="submission" date="2025-09" db="UniProtKB">
        <authorList>
            <consortium name="Ensembl"/>
        </authorList>
    </citation>
    <scope>IDENTIFICATION</scope>
</reference>
<keyword evidence="3" id="KW-0808">Transferase</keyword>
<evidence type="ECO:0000313" key="6">
    <source>
        <dbReference type="Ensembl" id="ENSPMRP00000031038.1"/>
    </source>
</evidence>
<dbReference type="PANTHER" id="PTHR13610">
    <property type="entry name" value="METHYLTRANSFERASE DOMAIN-CONTAINING PROTEIN"/>
    <property type="match status" value="1"/>
</dbReference>
<comment type="similarity">
    <text evidence="1">Belongs to the ANT/ATPSC lysine N-methyltransferase family.</text>
</comment>
<proteinExistence type="inferred from homology"/>
<accession>A0A670K0I0</accession>
<gene>
    <name evidence="6" type="primary">ATPSCKMT</name>
</gene>
<evidence type="ECO:0000256" key="3">
    <source>
        <dbReference type="ARBA" id="ARBA00022679"/>
    </source>
</evidence>
<dbReference type="GO" id="GO:0032259">
    <property type="term" value="P:methylation"/>
    <property type="evidence" value="ECO:0007669"/>
    <property type="project" value="UniProtKB-KW"/>
</dbReference>
<dbReference type="GO" id="GO:0030061">
    <property type="term" value="C:mitochondrial crista"/>
    <property type="evidence" value="ECO:0007669"/>
    <property type="project" value="Ensembl"/>
</dbReference>
<name>A0A670K0I0_PODMU</name>
<evidence type="ECO:0000256" key="4">
    <source>
        <dbReference type="ARBA" id="ARBA00022691"/>
    </source>
</evidence>
<dbReference type="Gene3D" id="3.40.50.150">
    <property type="entry name" value="Vaccinia Virus protein VP39"/>
    <property type="match status" value="1"/>
</dbReference>
<evidence type="ECO:0000256" key="2">
    <source>
        <dbReference type="ARBA" id="ARBA00022603"/>
    </source>
</evidence>
<organism evidence="6 7">
    <name type="scientific">Podarcis muralis</name>
    <name type="common">Wall lizard</name>
    <name type="synonym">Lacerta muralis</name>
    <dbReference type="NCBI Taxonomy" id="64176"/>
    <lineage>
        <taxon>Eukaryota</taxon>
        <taxon>Metazoa</taxon>
        <taxon>Chordata</taxon>
        <taxon>Craniata</taxon>
        <taxon>Vertebrata</taxon>
        <taxon>Euteleostomi</taxon>
        <taxon>Lepidosauria</taxon>
        <taxon>Squamata</taxon>
        <taxon>Bifurcata</taxon>
        <taxon>Unidentata</taxon>
        <taxon>Episquamata</taxon>
        <taxon>Laterata</taxon>
        <taxon>Lacertibaenia</taxon>
        <taxon>Lacertidae</taxon>
        <taxon>Podarcis</taxon>
    </lineage>
</organism>
<dbReference type="InterPro" id="IPR026170">
    <property type="entry name" value="FAM173A/B"/>
</dbReference>
<evidence type="ECO:0000256" key="5">
    <source>
        <dbReference type="SAM" id="MobiDB-lite"/>
    </source>
</evidence>
<dbReference type="GO" id="GO:1904058">
    <property type="term" value="P:positive regulation of sensory perception of pain"/>
    <property type="evidence" value="ECO:0007669"/>
    <property type="project" value="Ensembl"/>
</dbReference>
<dbReference type="Ensembl" id="ENSPMRT00000032924.1">
    <property type="protein sequence ID" value="ENSPMRP00000031038.1"/>
    <property type="gene ID" value="ENSPMRG00000020115.1"/>
</dbReference>
<feature type="region of interest" description="Disordered" evidence="5">
    <location>
        <begin position="1"/>
        <end position="43"/>
    </location>
</feature>
<feature type="compositionally biased region" description="Basic and acidic residues" evidence="5">
    <location>
        <begin position="20"/>
        <end position="37"/>
    </location>
</feature>
<dbReference type="GO" id="GO:1905706">
    <property type="term" value="P:regulation of mitochondrial ATP synthesis coupled proton transport"/>
    <property type="evidence" value="ECO:0007669"/>
    <property type="project" value="Ensembl"/>
</dbReference>
<evidence type="ECO:0000313" key="7">
    <source>
        <dbReference type="Proteomes" id="UP000472272"/>
    </source>
</evidence>
<keyword evidence="4" id="KW-0949">S-adenosyl-L-methionine</keyword>
<reference evidence="6" key="2">
    <citation type="submission" date="2025-08" db="UniProtKB">
        <authorList>
            <consortium name="Ensembl"/>
        </authorList>
    </citation>
    <scope>IDENTIFICATION</scope>
</reference>
<sequence>SQLPRDLPPEGNPFPAPGEPRARGPEGGGGERQRAEGAHPPATHARLSRACWAVLSPGLRPSRHRQVENVLKMLKGRNGPLVDIGSGDGRIVIAAAKVGFKAVGYELNPWLVWYSRYCAWREGVHQDTKFYISDLWKVREHLQLISDASKMVRVLCGFVPLQMLQLEKKLGEELASDARVIACRFPFPHWRPKHSFGEGIDAVWAYDSESFGMKEENDFIKTNIMLR</sequence>
<dbReference type="Proteomes" id="UP000472272">
    <property type="component" value="Chromosome 7"/>
</dbReference>